<evidence type="ECO:0000313" key="2">
    <source>
        <dbReference type="Proteomes" id="UP000297963"/>
    </source>
</evidence>
<dbReference type="Proteomes" id="UP000297963">
    <property type="component" value="Unassembled WGS sequence"/>
</dbReference>
<comment type="caution">
    <text evidence="1">The sequence shown here is derived from an EMBL/GenBank/DDBJ whole genome shotgun (WGS) entry which is preliminary data.</text>
</comment>
<name>A0A4R8VIQ9_9MICO</name>
<accession>A0A4R8VIQ9</accession>
<reference evidence="1 2" key="1">
    <citation type="submission" date="2019-03" db="EMBL/GenBank/DDBJ databases">
        <title>Genomics of glacier-inhabiting Cryobacterium strains.</title>
        <authorList>
            <person name="Liu Q."/>
            <person name="Xin Y.-H."/>
        </authorList>
    </citation>
    <scope>NUCLEOTIDE SEQUENCE [LARGE SCALE GENOMIC DNA]</scope>
    <source>
        <strain evidence="1 2">Hh34</strain>
    </source>
</reference>
<organism evidence="1 2">
    <name type="scientific">Cryobacterium levicorallinum</name>
    <dbReference type="NCBI Taxonomy" id="995038"/>
    <lineage>
        <taxon>Bacteria</taxon>
        <taxon>Bacillati</taxon>
        <taxon>Actinomycetota</taxon>
        <taxon>Actinomycetes</taxon>
        <taxon>Micrococcales</taxon>
        <taxon>Microbacteriaceae</taxon>
        <taxon>Cryobacterium</taxon>
    </lineage>
</organism>
<dbReference type="EMBL" id="SOFE01000029">
    <property type="protein sequence ID" value="TFB81837.1"/>
    <property type="molecule type" value="Genomic_DNA"/>
</dbReference>
<dbReference type="AlphaFoldDB" id="A0A4R8VIQ9"/>
<proteinExistence type="predicted"/>
<sequence>MREASSNNLGSEGEAKHRQRPIDVGAAYLCSDNIVSTGRAALSVMTGEPQRCTAKPEAAFTKWFIFVAAAAHAGTVTEIELSALTSNLDVLIIPGQIRHTPARRVEILYTCPGCPALRSELGVYMRQAYSPAA</sequence>
<protein>
    <submittedName>
        <fullName evidence="1">Uncharacterized protein</fullName>
    </submittedName>
</protein>
<evidence type="ECO:0000313" key="1">
    <source>
        <dbReference type="EMBL" id="TFB81837.1"/>
    </source>
</evidence>
<dbReference type="RefSeq" id="WP_092451867.1">
    <property type="nucleotide sequence ID" value="NZ_BKAC01000020.1"/>
</dbReference>
<gene>
    <name evidence="1" type="ORF">E3O11_16305</name>
</gene>